<feature type="transmembrane region" description="Helical" evidence="1">
    <location>
        <begin position="20"/>
        <end position="49"/>
    </location>
</feature>
<dbReference type="AlphaFoldDB" id="A0A2Z4UDX3"/>
<dbReference type="OrthoDB" id="9814991at2"/>
<feature type="transmembrane region" description="Helical" evidence="1">
    <location>
        <begin position="141"/>
        <end position="160"/>
    </location>
</feature>
<dbReference type="Pfam" id="PF04854">
    <property type="entry name" value="DUF624"/>
    <property type="match status" value="1"/>
</dbReference>
<dbReference type="InterPro" id="IPR006938">
    <property type="entry name" value="DUF624"/>
</dbReference>
<evidence type="ECO:0000256" key="1">
    <source>
        <dbReference type="SAM" id="Phobius"/>
    </source>
</evidence>
<accession>A0A2Z4UDX3</accession>
<keyword evidence="1" id="KW-0472">Membrane</keyword>
<organism evidence="2 3">
    <name type="scientific">Blautia argi</name>
    <dbReference type="NCBI Taxonomy" id="1912897"/>
    <lineage>
        <taxon>Bacteria</taxon>
        <taxon>Bacillati</taxon>
        <taxon>Bacillota</taxon>
        <taxon>Clostridia</taxon>
        <taxon>Lachnospirales</taxon>
        <taxon>Lachnospiraceae</taxon>
        <taxon>Blautia</taxon>
    </lineage>
</organism>
<evidence type="ECO:0008006" key="4">
    <source>
        <dbReference type="Google" id="ProtNLM"/>
    </source>
</evidence>
<gene>
    <name evidence="2" type="ORF">DQQ01_15515</name>
</gene>
<evidence type="ECO:0000313" key="2">
    <source>
        <dbReference type="EMBL" id="AWY99295.1"/>
    </source>
</evidence>
<evidence type="ECO:0000313" key="3">
    <source>
        <dbReference type="Proteomes" id="UP000250003"/>
    </source>
</evidence>
<proteinExistence type="predicted"/>
<feature type="transmembrane region" description="Helical" evidence="1">
    <location>
        <begin position="78"/>
        <end position="99"/>
    </location>
</feature>
<keyword evidence="1" id="KW-1133">Transmembrane helix</keyword>
<protein>
    <recommendedName>
        <fullName evidence="4">DUF624 domain-containing protein</fullName>
    </recommendedName>
</protein>
<feature type="transmembrane region" description="Helical" evidence="1">
    <location>
        <begin position="166"/>
        <end position="188"/>
    </location>
</feature>
<dbReference type="EMBL" id="CP030280">
    <property type="protein sequence ID" value="AWY99295.1"/>
    <property type="molecule type" value="Genomic_DNA"/>
</dbReference>
<dbReference type="KEGG" id="blau:DQQ01_15515"/>
<feature type="transmembrane region" description="Helical" evidence="1">
    <location>
        <begin position="105"/>
        <end position="129"/>
    </location>
</feature>
<name>A0A2Z4UDX3_9FIRM</name>
<keyword evidence="3" id="KW-1185">Reference proteome</keyword>
<keyword evidence="1" id="KW-0812">Transmembrane</keyword>
<dbReference type="Proteomes" id="UP000250003">
    <property type="component" value="Chromosome"/>
</dbReference>
<sequence length="205" mass="23528">MEMAEFFNLDNPIWRFMGKVFDMMVLTVLWVVTSLPVFTIGASTTALYYAGMKLAKDQEGYVVKDFFHSFRENFRQATFMWCILAGLGIFLITDLTWYYQFKSGVGVMIFFMFVILTAFYIMILTYTFPLLARCQAGIKKILMLAFMIAVKNIGWTILMITTTTCLLAIGVFVCAPVLILSVGLCAYLHGKILYVVFKQYHFVLE</sequence>
<reference evidence="3" key="1">
    <citation type="submission" date="2018-06" db="EMBL/GenBank/DDBJ databases">
        <title>Description of Blautia argi sp. nov., a new anaerobic isolated from dog feces.</title>
        <authorList>
            <person name="Chang Y.-H."/>
            <person name="Paek J."/>
            <person name="Shin Y."/>
        </authorList>
    </citation>
    <scope>NUCLEOTIDE SEQUENCE [LARGE SCALE GENOMIC DNA]</scope>
    <source>
        <strain evidence="3">KCTC 15426</strain>
    </source>
</reference>